<keyword evidence="3 4" id="KW-0012">Acyltransferase</keyword>
<dbReference type="EMBL" id="FOAG01000004">
    <property type="protein sequence ID" value="SEL23284.1"/>
    <property type="molecule type" value="Genomic_DNA"/>
</dbReference>
<comment type="function">
    <text evidence="4">Functions in the N-end rule pathway of protein degradation where it conjugates Leu, Phe and, less efficiently, Met from aminoacyl-tRNAs to the N-termini of proteins containing an N-terminal arginine or lysine.</text>
</comment>
<dbReference type="EC" id="2.3.2.6" evidence="4"/>
<reference evidence="5 6" key="1">
    <citation type="submission" date="2016-10" db="EMBL/GenBank/DDBJ databases">
        <authorList>
            <person name="de Groot N.N."/>
        </authorList>
    </citation>
    <scope>NUCLEOTIDE SEQUENCE [LARGE SCALE GENOMIC DNA]</scope>
    <source>
        <strain evidence="5 6">DSM 100674</strain>
    </source>
</reference>
<comment type="catalytic activity">
    <reaction evidence="4">
        <text>N-terminal L-lysyl-[protein] + L-leucyl-tRNA(Leu) = N-terminal L-leucyl-L-lysyl-[protein] + tRNA(Leu) + H(+)</text>
        <dbReference type="Rhea" id="RHEA:12340"/>
        <dbReference type="Rhea" id="RHEA-COMP:9613"/>
        <dbReference type="Rhea" id="RHEA-COMP:9622"/>
        <dbReference type="Rhea" id="RHEA-COMP:12670"/>
        <dbReference type="Rhea" id="RHEA-COMP:12671"/>
        <dbReference type="ChEBI" id="CHEBI:15378"/>
        <dbReference type="ChEBI" id="CHEBI:65249"/>
        <dbReference type="ChEBI" id="CHEBI:78442"/>
        <dbReference type="ChEBI" id="CHEBI:78494"/>
        <dbReference type="ChEBI" id="CHEBI:133043"/>
        <dbReference type="EC" id="2.3.2.6"/>
    </reaction>
</comment>
<organism evidence="5 6">
    <name type="scientific">Roseovarius azorensis</name>
    <dbReference type="NCBI Taxonomy" id="1287727"/>
    <lineage>
        <taxon>Bacteria</taxon>
        <taxon>Pseudomonadati</taxon>
        <taxon>Pseudomonadota</taxon>
        <taxon>Alphaproteobacteria</taxon>
        <taxon>Rhodobacterales</taxon>
        <taxon>Roseobacteraceae</taxon>
        <taxon>Roseovarius</taxon>
    </lineage>
</organism>
<evidence type="ECO:0000313" key="5">
    <source>
        <dbReference type="EMBL" id="SEL23284.1"/>
    </source>
</evidence>
<evidence type="ECO:0000256" key="3">
    <source>
        <dbReference type="ARBA" id="ARBA00023315"/>
    </source>
</evidence>
<dbReference type="InterPro" id="IPR016181">
    <property type="entry name" value="Acyl_CoA_acyltransferase"/>
</dbReference>
<dbReference type="RefSeq" id="WP_093034742.1">
    <property type="nucleotide sequence ID" value="NZ_FOAG01000004.1"/>
</dbReference>
<comment type="catalytic activity">
    <reaction evidence="4">
        <text>N-terminal L-arginyl-[protein] + L-leucyl-tRNA(Leu) = N-terminal L-leucyl-L-arginyl-[protein] + tRNA(Leu) + H(+)</text>
        <dbReference type="Rhea" id="RHEA:50416"/>
        <dbReference type="Rhea" id="RHEA-COMP:9613"/>
        <dbReference type="Rhea" id="RHEA-COMP:9622"/>
        <dbReference type="Rhea" id="RHEA-COMP:12672"/>
        <dbReference type="Rhea" id="RHEA-COMP:12673"/>
        <dbReference type="ChEBI" id="CHEBI:15378"/>
        <dbReference type="ChEBI" id="CHEBI:64719"/>
        <dbReference type="ChEBI" id="CHEBI:78442"/>
        <dbReference type="ChEBI" id="CHEBI:78494"/>
        <dbReference type="ChEBI" id="CHEBI:133044"/>
        <dbReference type="EC" id="2.3.2.6"/>
    </reaction>
</comment>
<accession>A0A1H7NIS6</accession>
<keyword evidence="2 4" id="KW-0808">Transferase</keyword>
<evidence type="ECO:0000256" key="4">
    <source>
        <dbReference type="HAMAP-Rule" id="MF_00688"/>
    </source>
</evidence>
<dbReference type="Pfam" id="PF03588">
    <property type="entry name" value="Leu_Phe_trans"/>
    <property type="match status" value="1"/>
</dbReference>
<dbReference type="FunFam" id="3.40.630.70:FF:000001">
    <property type="entry name" value="Leucyl/phenylalanyl-tRNA--protein transferase"/>
    <property type="match status" value="1"/>
</dbReference>
<dbReference type="Proteomes" id="UP000199582">
    <property type="component" value="Unassembled WGS sequence"/>
</dbReference>
<evidence type="ECO:0000256" key="1">
    <source>
        <dbReference type="ARBA" id="ARBA00022490"/>
    </source>
</evidence>
<dbReference type="InterPro" id="IPR004616">
    <property type="entry name" value="Leu/Phe-tRNA_Trfase"/>
</dbReference>
<comment type="catalytic activity">
    <reaction evidence="4">
        <text>L-phenylalanyl-tRNA(Phe) + an N-terminal L-alpha-aminoacyl-[protein] = an N-terminal L-phenylalanyl-L-alpha-aminoacyl-[protein] + tRNA(Phe)</text>
        <dbReference type="Rhea" id="RHEA:43632"/>
        <dbReference type="Rhea" id="RHEA-COMP:9668"/>
        <dbReference type="Rhea" id="RHEA-COMP:9699"/>
        <dbReference type="Rhea" id="RHEA-COMP:10636"/>
        <dbReference type="Rhea" id="RHEA-COMP:10637"/>
        <dbReference type="ChEBI" id="CHEBI:78442"/>
        <dbReference type="ChEBI" id="CHEBI:78531"/>
        <dbReference type="ChEBI" id="CHEBI:78597"/>
        <dbReference type="ChEBI" id="CHEBI:83561"/>
        <dbReference type="EC" id="2.3.2.6"/>
    </reaction>
</comment>
<comment type="similarity">
    <text evidence="4">Belongs to the L/F-transferase family.</text>
</comment>
<dbReference type="PANTHER" id="PTHR30098:SF2">
    <property type="entry name" value="LEUCYL_PHENYLALANYL-TRNA--PROTEIN TRANSFERASE"/>
    <property type="match status" value="1"/>
</dbReference>
<dbReference type="PANTHER" id="PTHR30098">
    <property type="entry name" value="LEUCYL/PHENYLALANYL-TRNA--PROTEIN TRANSFERASE"/>
    <property type="match status" value="1"/>
</dbReference>
<keyword evidence="6" id="KW-1185">Reference proteome</keyword>
<dbReference type="GO" id="GO:0030163">
    <property type="term" value="P:protein catabolic process"/>
    <property type="evidence" value="ECO:0007669"/>
    <property type="project" value="UniProtKB-UniRule"/>
</dbReference>
<evidence type="ECO:0000256" key="2">
    <source>
        <dbReference type="ARBA" id="ARBA00022679"/>
    </source>
</evidence>
<dbReference type="HAMAP" id="MF_00688">
    <property type="entry name" value="Leu_Phe_trans"/>
    <property type="match status" value="1"/>
</dbReference>
<keyword evidence="1 4" id="KW-0963">Cytoplasm</keyword>
<dbReference type="GO" id="GO:0008914">
    <property type="term" value="F:leucyl-tRNA--protein transferase activity"/>
    <property type="evidence" value="ECO:0007669"/>
    <property type="project" value="UniProtKB-UniRule"/>
</dbReference>
<dbReference type="AlphaFoldDB" id="A0A1H7NIS6"/>
<dbReference type="Gene3D" id="3.40.630.70">
    <property type="entry name" value="Leucyl/phenylalanyl-tRNA-protein transferase, C-terminal domain"/>
    <property type="match status" value="1"/>
</dbReference>
<dbReference type="NCBIfam" id="TIGR00667">
    <property type="entry name" value="aat"/>
    <property type="match status" value="1"/>
</dbReference>
<dbReference type="OrthoDB" id="9790282at2"/>
<protein>
    <recommendedName>
        <fullName evidence="4">Leucyl/phenylalanyl-tRNA--protein transferase</fullName>
        <ecNumber evidence="4">2.3.2.6</ecNumber>
    </recommendedName>
    <alternativeName>
        <fullName evidence="4">L/F-transferase</fullName>
    </alternativeName>
    <alternativeName>
        <fullName evidence="4">Leucyltransferase</fullName>
    </alternativeName>
    <alternativeName>
        <fullName evidence="4">Phenyalanyltransferase</fullName>
    </alternativeName>
</protein>
<name>A0A1H7NIS6_9RHOB</name>
<dbReference type="GO" id="GO:0005737">
    <property type="term" value="C:cytoplasm"/>
    <property type="evidence" value="ECO:0007669"/>
    <property type="project" value="UniProtKB-SubCell"/>
</dbReference>
<sequence length="213" mass="23668">MTPALTPELLLEAYAAGVFPMAEHRGDQSVFWVDPQRRGILPLGGFHISRSLARRMRGGGYEVTLNRDFKGVLDGCADRPETWISARIHRAYTALHRVGHAHSLEVWREGQLAGGVYGVTLGAVFCGESMFSYRTDTSKLALAHLTDHLKRCGFVLFDTQFLTPHLARLGGVEIPRAEYRRRLQEALAIEADITALPLETDPGQILQRSTQTS</sequence>
<dbReference type="STRING" id="1287727.SAMN05443999_104149"/>
<comment type="subcellular location">
    <subcellularLocation>
        <location evidence="4">Cytoplasm</location>
    </subcellularLocation>
</comment>
<gene>
    <name evidence="4" type="primary">aat</name>
    <name evidence="5" type="ORF">SAMN05443999_104149</name>
</gene>
<evidence type="ECO:0000313" key="6">
    <source>
        <dbReference type="Proteomes" id="UP000199582"/>
    </source>
</evidence>
<proteinExistence type="inferred from homology"/>
<dbReference type="SUPFAM" id="SSF55729">
    <property type="entry name" value="Acyl-CoA N-acyltransferases (Nat)"/>
    <property type="match status" value="1"/>
</dbReference>
<dbReference type="InterPro" id="IPR042203">
    <property type="entry name" value="Leu/Phe-tRNA_Trfase_C"/>
</dbReference>